<organism evidence="1">
    <name type="scientific">Tabanus bromius</name>
    <name type="common">Band-eyed brown horse fly</name>
    <dbReference type="NCBI Taxonomy" id="304241"/>
    <lineage>
        <taxon>Eukaryota</taxon>
        <taxon>Metazoa</taxon>
        <taxon>Ecdysozoa</taxon>
        <taxon>Arthropoda</taxon>
        <taxon>Hexapoda</taxon>
        <taxon>Insecta</taxon>
        <taxon>Pterygota</taxon>
        <taxon>Neoptera</taxon>
        <taxon>Endopterygota</taxon>
        <taxon>Diptera</taxon>
        <taxon>Brachycera</taxon>
        <taxon>Tabanomorpha</taxon>
        <taxon>Tabanoidea</taxon>
        <taxon>Tabanidae</taxon>
        <taxon>Tabanus</taxon>
    </lineage>
</organism>
<name>A0A0K8TQ76_TABBR</name>
<dbReference type="AlphaFoldDB" id="A0A0K8TQ76"/>
<proteinExistence type="evidence at transcript level"/>
<reference evidence="1" key="1">
    <citation type="journal article" date="2015" name="Insect Biochem. Mol. Biol.">
        <title>An insight into the sialome of the horse fly, Tabanus bromius.</title>
        <authorList>
            <person name="Ribeiro J.M."/>
            <person name="Kazimirova M."/>
            <person name="Takac P."/>
            <person name="Andersen J.F."/>
            <person name="Francischetti I.M."/>
        </authorList>
    </citation>
    <scope>NUCLEOTIDE SEQUENCE</scope>
</reference>
<evidence type="ECO:0000313" key="1">
    <source>
        <dbReference type="EMBL" id="JAI16519.1"/>
    </source>
</evidence>
<sequence>RSEYEIQHFGFSVEQIKLEHHLMVKKVLEKLVMEFAESLIKKSNISTDTAQAIRSATKSVTSNIYSSCKDILNDFDALFERHFRIPDNVLLAEDTRHKHEITEDEQQLQKEARVLEKKFKENTLLLSTLGTEMEMHRKIRPLLNRENELANKIEDLLEAKIEATEFEELFNKVIKVETHN</sequence>
<dbReference type="EMBL" id="GDAI01001084">
    <property type="protein sequence ID" value="JAI16519.1"/>
    <property type="molecule type" value="mRNA"/>
</dbReference>
<protein>
    <recommendedName>
        <fullName evidence="2">Protein MIS12 homolog</fullName>
    </recommendedName>
</protein>
<accession>A0A0K8TQ76</accession>
<evidence type="ECO:0008006" key="2">
    <source>
        <dbReference type="Google" id="ProtNLM"/>
    </source>
</evidence>
<feature type="non-terminal residue" evidence="1">
    <location>
        <position position="1"/>
    </location>
</feature>